<dbReference type="Gene3D" id="1.10.630.10">
    <property type="entry name" value="Cytochrome P450"/>
    <property type="match status" value="1"/>
</dbReference>
<dbReference type="InterPro" id="IPR001128">
    <property type="entry name" value="Cyt_P450"/>
</dbReference>
<dbReference type="GO" id="GO:0005506">
    <property type="term" value="F:iron ion binding"/>
    <property type="evidence" value="ECO:0007669"/>
    <property type="project" value="InterPro"/>
</dbReference>
<keyword evidence="4" id="KW-0479">Metal-binding</keyword>
<dbReference type="RefSeq" id="XP_046051465.1">
    <property type="nucleotide sequence ID" value="XM_046185729.1"/>
</dbReference>
<keyword evidence="7" id="KW-0503">Monooxygenase</keyword>
<keyword evidence="5" id="KW-0560">Oxidoreductase</keyword>
<dbReference type="Proteomes" id="UP000720189">
    <property type="component" value="Unassembled WGS sequence"/>
</dbReference>
<organism evidence="8 9">
    <name type="scientific">Fusarium redolens</name>
    <dbReference type="NCBI Taxonomy" id="48865"/>
    <lineage>
        <taxon>Eukaryota</taxon>
        <taxon>Fungi</taxon>
        <taxon>Dikarya</taxon>
        <taxon>Ascomycota</taxon>
        <taxon>Pezizomycotina</taxon>
        <taxon>Sordariomycetes</taxon>
        <taxon>Hypocreomycetidae</taxon>
        <taxon>Hypocreales</taxon>
        <taxon>Nectriaceae</taxon>
        <taxon>Fusarium</taxon>
        <taxon>Fusarium redolens species complex</taxon>
    </lineage>
</organism>
<keyword evidence="3" id="KW-0349">Heme</keyword>
<evidence type="ECO:0000256" key="6">
    <source>
        <dbReference type="ARBA" id="ARBA00023004"/>
    </source>
</evidence>
<evidence type="ECO:0000256" key="4">
    <source>
        <dbReference type="ARBA" id="ARBA00022723"/>
    </source>
</evidence>
<dbReference type="SUPFAM" id="SSF48264">
    <property type="entry name" value="Cytochrome P450"/>
    <property type="match status" value="1"/>
</dbReference>
<comment type="cofactor">
    <cofactor evidence="1">
        <name>heme</name>
        <dbReference type="ChEBI" id="CHEBI:30413"/>
    </cofactor>
</comment>
<dbReference type="InterPro" id="IPR036396">
    <property type="entry name" value="Cyt_P450_sf"/>
</dbReference>
<dbReference type="InterPro" id="IPR050476">
    <property type="entry name" value="Insect_CytP450_Detox"/>
</dbReference>
<dbReference type="PANTHER" id="PTHR24292">
    <property type="entry name" value="CYTOCHROME P450"/>
    <property type="match status" value="1"/>
</dbReference>
<evidence type="ECO:0000256" key="1">
    <source>
        <dbReference type="ARBA" id="ARBA00001971"/>
    </source>
</evidence>
<comment type="caution">
    <text evidence="8">The sequence shown here is derived from an EMBL/GenBank/DDBJ whole genome shotgun (WGS) entry which is preliminary data.</text>
</comment>
<dbReference type="AlphaFoldDB" id="A0A9P9KG15"/>
<reference evidence="8" key="1">
    <citation type="journal article" date="2021" name="Nat. Commun.">
        <title>Genetic determinants of endophytism in the Arabidopsis root mycobiome.</title>
        <authorList>
            <person name="Mesny F."/>
            <person name="Miyauchi S."/>
            <person name="Thiergart T."/>
            <person name="Pickel B."/>
            <person name="Atanasova L."/>
            <person name="Karlsson M."/>
            <person name="Huettel B."/>
            <person name="Barry K.W."/>
            <person name="Haridas S."/>
            <person name="Chen C."/>
            <person name="Bauer D."/>
            <person name="Andreopoulos W."/>
            <person name="Pangilinan J."/>
            <person name="LaButti K."/>
            <person name="Riley R."/>
            <person name="Lipzen A."/>
            <person name="Clum A."/>
            <person name="Drula E."/>
            <person name="Henrissat B."/>
            <person name="Kohler A."/>
            <person name="Grigoriev I.V."/>
            <person name="Martin F.M."/>
            <person name="Hacquard S."/>
        </authorList>
    </citation>
    <scope>NUCLEOTIDE SEQUENCE</scope>
    <source>
        <strain evidence="8">MPI-CAGE-AT-0023</strain>
    </source>
</reference>
<dbReference type="GeneID" id="70215683"/>
<dbReference type="GO" id="GO:0004497">
    <property type="term" value="F:monooxygenase activity"/>
    <property type="evidence" value="ECO:0007669"/>
    <property type="project" value="UniProtKB-KW"/>
</dbReference>
<dbReference type="OrthoDB" id="1470350at2759"/>
<accession>A0A9P9KG15</accession>
<evidence type="ECO:0000313" key="9">
    <source>
        <dbReference type="Proteomes" id="UP000720189"/>
    </source>
</evidence>
<sequence length="305" mass="34209">MLFLVVCNAEAIRQICSRREHFPKCVETYEILRQFGDNVLAAKGSTWKIHRKATSASFNEKNNALVFRESIQQAQGLVKMWMGPDGRNSGTITTLNQDIMRLILNIIAYVGFGLKLIWPGESLPSKVDLKMTKYRSPKPIAGHKLSFATAVAAFLENIVMLLLLPRWLPLLMPFKRTQTATKSSEEFGKYMQELMDEKITEARRGEHIDGMDLMGRLVRSSYGTDVGPQQQGKGLNKGALSRDDIRGNTFIMLAAGHETSAGVLQFIWLELANKSASQRSLHNDIDEICGDGDPCLWDYESVINP</sequence>
<evidence type="ECO:0000313" key="8">
    <source>
        <dbReference type="EMBL" id="KAH7255896.1"/>
    </source>
</evidence>
<proteinExistence type="inferred from homology"/>
<evidence type="ECO:0000256" key="5">
    <source>
        <dbReference type="ARBA" id="ARBA00023002"/>
    </source>
</evidence>
<dbReference type="GO" id="GO:0016705">
    <property type="term" value="F:oxidoreductase activity, acting on paired donors, with incorporation or reduction of molecular oxygen"/>
    <property type="evidence" value="ECO:0007669"/>
    <property type="project" value="InterPro"/>
</dbReference>
<keyword evidence="6" id="KW-0408">Iron</keyword>
<evidence type="ECO:0000256" key="3">
    <source>
        <dbReference type="ARBA" id="ARBA00022617"/>
    </source>
</evidence>
<keyword evidence="9" id="KW-1185">Reference proteome</keyword>
<name>A0A9P9KG15_FUSRE</name>
<dbReference type="PANTHER" id="PTHR24292:SF54">
    <property type="entry name" value="CYP9F3-RELATED"/>
    <property type="match status" value="1"/>
</dbReference>
<evidence type="ECO:0000256" key="7">
    <source>
        <dbReference type="ARBA" id="ARBA00023033"/>
    </source>
</evidence>
<comment type="similarity">
    <text evidence="2">Belongs to the cytochrome P450 family.</text>
</comment>
<protein>
    <submittedName>
        <fullName evidence="8">Cytochrome P450</fullName>
    </submittedName>
</protein>
<evidence type="ECO:0000256" key="2">
    <source>
        <dbReference type="ARBA" id="ARBA00010617"/>
    </source>
</evidence>
<dbReference type="Pfam" id="PF00067">
    <property type="entry name" value="p450"/>
    <property type="match status" value="1"/>
</dbReference>
<dbReference type="EMBL" id="JAGMUX010000006">
    <property type="protein sequence ID" value="KAH7255896.1"/>
    <property type="molecule type" value="Genomic_DNA"/>
</dbReference>
<gene>
    <name evidence="8" type="ORF">BKA55DRAFT_335207</name>
</gene>
<dbReference type="GO" id="GO:0020037">
    <property type="term" value="F:heme binding"/>
    <property type="evidence" value="ECO:0007669"/>
    <property type="project" value="InterPro"/>
</dbReference>